<dbReference type="Proteomes" id="UP001360560">
    <property type="component" value="Unassembled WGS sequence"/>
</dbReference>
<sequence length="669" mass="77119">MGLLSLGTPLSFTEGEKHVEHVHTRGIADLIKSFKINYDRSNEKFLWGDELEYMLINFNREKKTATLDVEHDYILSNFDEGTEKYKTKCVPNDILYHPEYGRFMVEATPLRPYDGDSISDFLYVEKNMAARRKIMIDEIIDVDGDTTNTHQEVIPLSITAFPIMGTKEFTNKVYEANGQASHSLFLPDQIINRHARFPTLTKNIRTRRGSKVAINVPIYPDTHTQPLDEIDHNIPKRDLFFEDSEPFLGAAKPGHIYMDSMGFGMGCSCLQVTMQAPNIDASRYLYDSLLPITPILLSLSAATPIFKGTLADQDVRWNVISNAVDDRTPLERDVKPMENHQDIGGVRPDRRDNLQPIDKSRYDSISSYLGDYDHETKSYKNFKKSFNDLPLPINQSVLDRLTKESDYFDEVMAQHFAHLFIRDPLVVFSEKITDGDSYNDDHFQNIQSTNWQTLRFKPPTAHHHGCLSDTPGWRVEFRPLEIQITDFENAAYSVFLILLSKAILKYKPNFYIPISLIDENMITAHKRNSLGDDKFWYRFKDSNDWDRLSINEIINGNSQFIGLIPLVEKYVSLTFNDVADAQQLEAVSFYLKLIAYRASGKIPTLASYIRQFVMQHPDYKHDSIVSHDINYDLLCHLRGIGDYRDEKALVGLFGEEIGEYLINNRKKRR</sequence>
<dbReference type="Gene3D" id="3.30.590.50">
    <property type="match status" value="2"/>
</dbReference>
<dbReference type="EC" id="6.3.2.2" evidence="3 10"/>
<evidence type="ECO:0000256" key="6">
    <source>
        <dbReference type="ARBA" id="ARBA00022741"/>
    </source>
</evidence>
<gene>
    <name evidence="11" type="ORF">DASC09_061010</name>
</gene>
<dbReference type="Gene3D" id="1.10.8.960">
    <property type="match status" value="1"/>
</dbReference>
<name>A0AAV5QW00_9ASCO</name>
<dbReference type="FunFam" id="3.30.590.50:FF:000002">
    <property type="entry name" value="Glutamate--cysteine ligase catalytic subunit"/>
    <property type="match status" value="1"/>
</dbReference>
<evidence type="ECO:0000256" key="10">
    <source>
        <dbReference type="RuleBase" id="RU367135"/>
    </source>
</evidence>
<evidence type="ECO:0000256" key="9">
    <source>
        <dbReference type="ARBA" id="ARBA00032122"/>
    </source>
</evidence>
<evidence type="ECO:0000256" key="3">
    <source>
        <dbReference type="ARBA" id="ARBA00012220"/>
    </source>
</evidence>
<keyword evidence="7 10" id="KW-0067">ATP-binding</keyword>
<evidence type="ECO:0000256" key="8">
    <source>
        <dbReference type="ARBA" id="ARBA00030585"/>
    </source>
</evidence>
<comment type="caution">
    <text evidence="11">The sequence shown here is derived from an EMBL/GenBank/DDBJ whole genome shotgun (WGS) entry which is preliminary data.</text>
</comment>
<comment type="catalytic activity">
    <reaction evidence="10">
        <text>L-cysteine + L-glutamate + ATP = gamma-L-glutamyl-L-cysteine + ADP + phosphate + H(+)</text>
        <dbReference type="Rhea" id="RHEA:13285"/>
        <dbReference type="ChEBI" id="CHEBI:15378"/>
        <dbReference type="ChEBI" id="CHEBI:29985"/>
        <dbReference type="ChEBI" id="CHEBI:30616"/>
        <dbReference type="ChEBI" id="CHEBI:35235"/>
        <dbReference type="ChEBI" id="CHEBI:43474"/>
        <dbReference type="ChEBI" id="CHEBI:58173"/>
        <dbReference type="ChEBI" id="CHEBI:456216"/>
        <dbReference type="EC" id="6.3.2.2"/>
    </reaction>
</comment>
<accession>A0AAV5QW00</accession>
<dbReference type="Pfam" id="PF03074">
    <property type="entry name" value="GCS"/>
    <property type="match status" value="1"/>
</dbReference>
<dbReference type="RefSeq" id="XP_064855757.1">
    <property type="nucleotide sequence ID" value="XM_064999685.1"/>
</dbReference>
<keyword evidence="4 10" id="KW-0436">Ligase</keyword>
<evidence type="ECO:0000256" key="1">
    <source>
        <dbReference type="ARBA" id="ARBA00005006"/>
    </source>
</evidence>
<keyword evidence="5 10" id="KW-0317">Glutathione biosynthesis</keyword>
<dbReference type="GO" id="GO:0006750">
    <property type="term" value="P:glutathione biosynthetic process"/>
    <property type="evidence" value="ECO:0007669"/>
    <property type="project" value="UniProtKB-UniRule"/>
</dbReference>
<organism evidence="11 12">
    <name type="scientific">Saccharomycopsis crataegensis</name>
    <dbReference type="NCBI Taxonomy" id="43959"/>
    <lineage>
        <taxon>Eukaryota</taxon>
        <taxon>Fungi</taxon>
        <taxon>Dikarya</taxon>
        <taxon>Ascomycota</taxon>
        <taxon>Saccharomycotina</taxon>
        <taxon>Saccharomycetes</taxon>
        <taxon>Saccharomycopsidaceae</taxon>
        <taxon>Saccharomycopsis</taxon>
    </lineage>
</organism>
<dbReference type="InterPro" id="IPR004308">
    <property type="entry name" value="GCS"/>
</dbReference>
<evidence type="ECO:0000256" key="7">
    <source>
        <dbReference type="ARBA" id="ARBA00022840"/>
    </source>
</evidence>
<comment type="similarity">
    <text evidence="2 10">Belongs to the glutamate--cysteine ligase type 3 family.</text>
</comment>
<dbReference type="GeneID" id="90076750"/>
<dbReference type="InterPro" id="IPR014746">
    <property type="entry name" value="Gln_synth/guanido_kin_cat_dom"/>
</dbReference>
<dbReference type="AlphaFoldDB" id="A0AAV5QW00"/>
<dbReference type="EMBL" id="BTFZ01000020">
    <property type="protein sequence ID" value="GMM38762.1"/>
    <property type="molecule type" value="Genomic_DNA"/>
</dbReference>
<reference evidence="11 12" key="1">
    <citation type="journal article" date="2023" name="Elife">
        <title>Identification of key yeast species and microbe-microbe interactions impacting larval growth of Drosophila in the wild.</title>
        <authorList>
            <person name="Mure A."/>
            <person name="Sugiura Y."/>
            <person name="Maeda R."/>
            <person name="Honda K."/>
            <person name="Sakurai N."/>
            <person name="Takahashi Y."/>
            <person name="Watada M."/>
            <person name="Katoh T."/>
            <person name="Gotoh A."/>
            <person name="Gotoh Y."/>
            <person name="Taniguchi I."/>
            <person name="Nakamura K."/>
            <person name="Hayashi T."/>
            <person name="Katayama T."/>
            <person name="Uemura T."/>
            <person name="Hattori Y."/>
        </authorList>
    </citation>
    <scope>NUCLEOTIDE SEQUENCE [LARGE SCALE GENOMIC DNA]</scope>
    <source>
        <strain evidence="11 12">SC-9</strain>
    </source>
</reference>
<keyword evidence="12" id="KW-1185">Reference proteome</keyword>
<comment type="pathway">
    <text evidence="1 10">Sulfur metabolism; glutathione biosynthesis; glutathione from L-cysteine and L-glutamate: step 1/2.</text>
</comment>
<dbReference type="PANTHER" id="PTHR11164">
    <property type="entry name" value="GLUTAMATE CYSTEINE LIGASE"/>
    <property type="match status" value="1"/>
</dbReference>
<dbReference type="GO" id="GO:0004357">
    <property type="term" value="F:glutamate-cysteine ligase activity"/>
    <property type="evidence" value="ECO:0007669"/>
    <property type="project" value="UniProtKB-UniRule"/>
</dbReference>
<evidence type="ECO:0000313" key="12">
    <source>
        <dbReference type="Proteomes" id="UP001360560"/>
    </source>
</evidence>
<dbReference type="SUPFAM" id="SSF55931">
    <property type="entry name" value="Glutamine synthetase/guanido kinase"/>
    <property type="match status" value="1"/>
</dbReference>
<evidence type="ECO:0000256" key="2">
    <source>
        <dbReference type="ARBA" id="ARBA00008100"/>
    </source>
</evidence>
<keyword evidence="6 10" id="KW-0547">Nucleotide-binding</keyword>
<proteinExistence type="inferred from homology"/>
<dbReference type="PANTHER" id="PTHR11164:SF0">
    <property type="entry name" value="GLUTAMATE--CYSTEINE LIGASE CATALYTIC SUBUNIT"/>
    <property type="match status" value="1"/>
</dbReference>
<evidence type="ECO:0000256" key="4">
    <source>
        <dbReference type="ARBA" id="ARBA00022598"/>
    </source>
</evidence>
<evidence type="ECO:0000313" key="11">
    <source>
        <dbReference type="EMBL" id="GMM38762.1"/>
    </source>
</evidence>
<evidence type="ECO:0000256" key="5">
    <source>
        <dbReference type="ARBA" id="ARBA00022684"/>
    </source>
</evidence>
<protein>
    <recommendedName>
        <fullName evidence="3 10">Glutamate--cysteine ligase</fullName>
        <ecNumber evidence="3 10">6.3.2.2</ecNumber>
    </recommendedName>
    <alternativeName>
        <fullName evidence="9 10">Gamma-ECS</fullName>
    </alternativeName>
    <alternativeName>
        <fullName evidence="8 10">Gamma-glutamylcysteine synthetase</fullName>
    </alternativeName>
</protein>
<dbReference type="GO" id="GO:0005524">
    <property type="term" value="F:ATP binding"/>
    <property type="evidence" value="ECO:0007669"/>
    <property type="project" value="UniProtKB-UniRule"/>
</dbReference>